<accession>B8GJU7</accession>
<dbReference type="KEGG" id="mpl:Mpal_0374"/>
<dbReference type="HOGENOM" id="CLU_1607180_0_0_2"/>
<evidence type="ECO:0000313" key="2">
    <source>
        <dbReference type="Proteomes" id="UP000002457"/>
    </source>
</evidence>
<dbReference type="RefSeq" id="WP_012617070.1">
    <property type="nucleotide sequence ID" value="NC_011832.1"/>
</dbReference>
<organism evidence="1 2">
    <name type="scientific">Methanosphaerula palustris (strain ATCC BAA-1556 / DSM 19958 / E1-9c)</name>
    <dbReference type="NCBI Taxonomy" id="521011"/>
    <lineage>
        <taxon>Archaea</taxon>
        <taxon>Methanobacteriati</taxon>
        <taxon>Methanobacteriota</taxon>
        <taxon>Stenosarchaea group</taxon>
        <taxon>Methanomicrobia</taxon>
        <taxon>Methanomicrobiales</taxon>
        <taxon>Methanoregulaceae</taxon>
        <taxon>Methanosphaerula</taxon>
    </lineage>
</organism>
<proteinExistence type="predicted"/>
<dbReference type="EMBL" id="CP001338">
    <property type="protein sequence ID" value="ACL15751.1"/>
    <property type="molecule type" value="Genomic_DNA"/>
</dbReference>
<dbReference type="InterPro" id="IPR036388">
    <property type="entry name" value="WH-like_DNA-bd_sf"/>
</dbReference>
<name>B8GJU7_METPE</name>
<dbReference type="SUPFAM" id="SSF46785">
    <property type="entry name" value="Winged helix' DNA-binding domain"/>
    <property type="match status" value="1"/>
</dbReference>
<dbReference type="OrthoDB" id="112196at2157"/>
<reference evidence="1 2" key="1">
    <citation type="journal article" date="2015" name="Genome Announc.">
        <title>Complete Genome Sequence of Methanosphaerula palustris E1-9CT, a Hydrogenotrophic Methanogen Isolated from a Minerotrophic Fen Peatland.</title>
        <authorList>
            <person name="Cadillo-Quiroz H."/>
            <person name="Browne P."/>
            <person name="Kyrpides N."/>
            <person name="Woyke T."/>
            <person name="Goodwin L."/>
            <person name="Detter C."/>
            <person name="Yavitt J.B."/>
            <person name="Zinder S.H."/>
        </authorList>
    </citation>
    <scope>NUCLEOTIDE SEQUENCE [LARGE SCALE GENOMIC DNA]</scope>
    <source>
        <strain evidence="2">ATCC BAA-1556 / DSM 19958 / E1-9c</strain>
    </source>
</reference>
<gene>
    <name evidence="1" type="ordered locus">Mpal_0374</name>
</gene>
<dbReference type="Proteomes" id="UP000002457">
    <property type="component" value="Chromosome"/>
</dbReference>
<protein>
    <submittedName>
        <fullName evidence="1">Uncharacterized protein</fullName>
    </submittedName>
</protein>
<dbReference type="AlphaFoldDB" id="B8GJU7"/>
<dbReference type="eggNOG" id="arCOG01057">
    <property type="taxonomic scope" value="Archaea"/>
</dbReference>
<dbReference type="InterPro" id="IPR036390">
    <property type="entry name" value="WH_DNA-bd_sf"/>
</dbReference>
<keyword evidence="2" id="KW-1185">Reference proteome</keyword>
<dbReference type="Gene3D" id="1.10.10.10">
    <property type="entry name" value="Winged helix-like DNA-binding domain superfamily/Winged helix DNA-binding domain"/>
    <property type="match status" value="1"/>
</dbReference>
<dbReference type="GeneID" id="7271400"/>
<dbReference type="STRING" id="521011.Mpal_0374"/>
<evidence type="ECO:0000313" key="1">
    <source>
        <dbReference type="EMBL" id="ACL15751.1"/>
    </source>
</evidence>
<sequence length="165" mass="18050">MSGMSADAIRIYSGKVPQEIRNAVAPLSNDKVWAVFAGILTHESISFTEIKRLFETESSGEITRHLKALTTAGLIERRAPTIDAVGDTVRSVYVPTALGRSMMRGLFTSVLPQPSKGRVISREFMTVPIHTFKKGGLTDISAYSSWSSTDTQASRSMMMVMPHAI</sequence>